<evidence type="ECO:0000313" key="3">
    <source>
        <dbReference type="EMBL" id="MCR9016168.1"/>
    </source>
</evidence>
<evidence type="ECO:0008006" key="5">
    <source>
        <dbReference type="Google" id="ProtNLM"/>
    </source>
</evidence>
<reference evidence="3" key="1">
    <citation type="submission" date="2022-08" db="EMBL/GenBank/DDBJ databases">
        <authorList>
            <person name="Zhang D."/>
        </authorList>
    </citation>
    <scope>NUCLEOTIDE SEQUENCE</scope>
    <source>
        <strain evidence="3">XJ19-11</strain>
    </source>
</reference>
<dbReference type="Proteomes" id="UP001142175">
    <property type="component" value="Unassembled WGS sequence"/>
</dbReference>
<keyword evidence="4" id="KW-1185">Reference proteome</keyword>
<gene>
    <name evidence="3" type="ORF">NU887_14080</name>
</gene>
<evidence type="ECO:0000256" key="1">
    <source>
        <dbReference type="ARBA" id="ARBA00022741"/>
    </source>
</evidence>
<dbReference type="Gene3D" id="2.40.30.10">
    <property type="entry name" value="Translation factors"/>
    <property type="match status" value="1"/>
</dbReference>
<sequence length="103" mass="11916">MKLRLKTTSEGGRWSGISSGYRPNHVFEYNKKGNFNTSFIGEITFDKEWIQLGEEEIVTISFIPGQVEKYLNVGQKWWLHEGKQLVGEAEILQIIELISKIKE</sequence>
<keyword evidence="2" id="KW-0342">GTP-binding</keyword>
<evidence type="ECO:0000313" key="4">
    <source>
        <dbReference type="Proteomes" id="UP001142175"/>
    </source>
</evidence>
<dbReference type="RefSeq" id="WP_258424021.1">
    <property type="nucleotide sequence ID" value="NZ_JANSUY010000013.1"/>
</dbReference>
<name>A0A9X2P8C5_9BACT</name>
<accession>A0A9X2P8C5</accession>
<dbReference type="SUPFAM" id="SSF50465">
    <property type="entry name" value="EF-Tu/eEF-1alpha/eIF2-gamma C-terminal domain"/>
    <property type="match status" value="1"/>
</dbReference>
<organism evidence="3 4">
    <name type="scientific">Aquiflexum gelatinilyticum</name>
    <dbReference type="NCBI Taxonomy" id="2961943"/>
    <lineage>
        <taxon>Bacteria</taxon>
        <taxon>Pseudomonadati</taxon>
        <taxon>Bacteroidota</taxon>
        <taxon>Cytophagia</taxon>
        <taxon>Cytophagales</taxon>
        <taxon>Cyclobacteriaceae</taxon>
        <taxon>Aquiflexum</taxon>
    </lineage>
</organism>
<keyword evidence="1" id="KW-0547">Nucleotide-binding</keyword>
<dbReference type="GO" id="GO:0005525">
    <property type="term" value="F:GTP binding"/>
    <property type="evidence" value="ECO:0007669"/>
    <property type="project" value="UniProtKB-KW"/>
</dbReference>
<dbReference type="EMBL" id="JANSUY010000013">
    <property type="protein sequence ID" value="MCR9016168.1"/>
    <property type="molecule type" value="Genomic_DNA"/>
</dbReference>
<dbReference type="AlphaFoldDB" id="A0A9X2P8C5"/>
<protein>
    <recommendedName>
        <fullName evidence="5">Translation elongation factor EFTu/EF1A C-terminal domain-containing protein</fullName>
    </recommendedName>
</protein>
<evidence type="ECO:0000256" key="2">
    <source>
        <dbReference type="ARBA" id="ARBA00023134"/>
    </source>
</evidence>
<proteinExistence type="predicted"/>
<dbReference type="InterPro" id="IPR009001">
    <property type="entry name" value="Transl_elong_EF1A/Init_IF2_C"/>
</dbReference>
<comment type="caution">
    <text evidence="3">The sequence shown here is derived from an EMBL/GenBank/DDBJ whole genome shotgun (WGS) entry which is preliminary data.</text>
</comment>